<evidence type="ECO:0000313" key="16">
    <source>
        <dbReference type="EMBL" id="TFK14743.1"/>
    </source>
</evidence>
<keyword evidence="5" id="KW-0479">Metal-binding</keyword>
<evidence type="ECO:0000256" key="7">
    <source>
        <dbReference type="ARBA" id="ARBA00022837"/>
    </source>
</evidence>
<comment type="subcellular location">
    <subcellularLocation>
        <location evidence="2">Cell junction</location>
        <location evidence="2">Desmosome</location>
    </subcellularLocation>
    <subcellularLocation>
        <location evidence="1">Cell membrane</location>
    </subcellularLocation>
</comment>
<evidence type="ECO:0000256" key="14">
    <source>
        <dbReference type="SAM" id="Phobius"/>
    </source>
</evidence>
<name>A0A4D9F2B3_9SAUR</name>
<dbReference type="InterPro" id="IPR020894">
    <property type="entry name" value="Cadherin_CS"/>
</dbReference>
<keyword evidence="11 14" id="KW-0472">Membrane</keyword>
<evidence type="ECO:0000259" key="15">
    <source>
        <dbReference type="PROSITE" id="PS50268"/>
    </source>
</evidence>
<dbReference type="Gene3D" id="2.60.40.60">
    <property type="entry name" value="Cadherins"/>
    <property type="match status" value="7"/>
</dbReference>
<dbReference type="PANTHER" id="PTHR24027">
    <property type="entry name" value="CADHERIN-23"/>
    <property type="match status" value="1"/>
</dbReference>
<dbReference type="GO" id="GO:0005509">
    <property type="term" value="F:calcium ion binding"/>
    <property type="evidence" value="ECO:0007669"/>
    <property type="project" value="UniProtKB-UniRule"/>
</dbReference>
<keyword evidence="9" id="KW-0965">Cell junction</keyword>
<dbReference type="STRING" id="55544.A0A4D9F2B3"/>
<dbReference type="GO" id="GO:0005912">
    <property type="term" value="C:adherens junction"/>
    <property type="evidence" value="ECO:0007669"/>
    <property type="project" value="TreeGrafter"/>
</dbReference>
<dbReference type="FunFam" id="2.60.40.60:FF:000020">
    <property type="entry name" value="Dachsous cadherin-related 1b"/>
    <property type="match status" value="1"/>
</dbReference>
<reference evidence="16 17" key="2">
    <citation type="submission" date="2019-04" db="EMBL/GenBank/DDBJ databases">
        <title>The genome sequence of big-headed turtle.</title>
        <authorList>
            <person name="Gong S."/>
        </authorList>
    </citation>
    <scope>NUCLEOTIDE SEQUENCE [LARGE SCALE GENOMIC DNA]</scope>
    <source>
        <strain evidence="16">DO16091913</strain>
        <tissue evidence="16">Muscle</tissue>
    </source>
</reference>
<feature type="transmembrane region" description="Helical" evidence="14">
    <location>
        <begin position="868"/>
        <end position="895"/>
    </location>
</feature>
<dbReference type="GO" id="GO:0008168">
    <property type="term" value="F:methyltransferase activity"/>
    <property type="evidence" value="ECO:0007669"/>
    <property type="project" value="UniProtKB-KW"/>
</dbReference>
<reference evidence="16 17" key="1">
    <citation type="submission" date="2019-04" db="EMBL/GenBank/DDBJ databases">
        <title>Draft genome of the big-headed turtle Platysternon megacephalum.</title>
        <authorList>
            <person name="Gong S."/>
        </authorList>
    </citation>
    <scope>NUCLEOTIDE SEQUENCE [LARGE SCALE GENOMIC DNA]</scope>
    <source>
        <strain evidence="16">DO16091913</strain>
        <tissue evidence="16">Muscle</tissue>
    </source>
</reference>
<dbReference type="GO" id="GO:0030057">
    <property type="term" value="C:desmosome"/>
    <property type="evidence" value="ECO:0007669"/>
    <property type="project" value="UniProtKB-SubCell"/>
</dbReference>
<dbReference type="GO" id="GO:0007043">
    <property type="term" value="P:cell-cell junction assembly"/>
    <property type="evidence" value="ECO:0007669"/>
    <property type="project" value="TreeGrafter"/>
</dbReference>
<keyword evidence="3" id="KW-1003">Cell membrane</keyword>
<feature type="domain" description="Cadherin" evidence="15">
    <location>
        <begin position="105"/>
        <end position="205"/>
    </location>
</feature>
<evidence type="ECO:0000256" key="1">
    <source>
        <dbReference type="ARBA" id="ARBA00004236"/>
    </source>
</evidence>
<keyword evidence="12" id="KW-0325">Glycoprotein</keyword>
<dbReference type="FunFam" id="2.60.40.60:FF:000068">
    <property type="entry name" value="Desmoglein 1"/>
    <property type="match status" value="1"/>
</dbReference>
<evidence type="ECO:0000256" key="10">
    <source>
        <dbReference type="ARBA" id="ARBA00022989"/>
    </source>
</evidence>
<evidence type="ECO:0000256" key="11">
    <source>
        <dbReference type="ARBA" id="ARBA00023136"/>
    </source>
</evidence>
<keyword evidence="17" id="KW-1185">Reference proteome</keyword>
<dbReference type="Proteomes" id="UP000297703">
    <property type="component" value="Unassembled WGS sequence"/>
</dbReference>
<keyword evidence="16" id="KW-0808">Transferase</keyword>
<keyword evidence="8" id="KW-0130">Cell adhesion</keyword>
<dbReference type="GO" id="GO:0016342">
    <property type="term" value="C:catenin complex"/>
    <property type="evidence" value="ECO:0007669"/>
    <property type="project" value="TreeGrafter"/>
</dbReference>
<keyword evidence="7 13" id="KW-0106">Calcium</keyword>
<comment type="caution">
    <text evidence="16">The sequence shown here is derived from an EMBL/GenBank/DDBJ whole genome shotgun (WGS) entry which is preliminary data.</text>
</comment>
<evidence type="ECO:0000256" key="4">
    <source>
        <dbReference type="ARBA" id="ARBA00022692"/>
    </source>
</evidence>
<keyword evidence="16" id="KW-0489">Methyltransferase</keyword>
<dbReference type="InterPro" id="IPR039808">
    <property type="entry name" value="Cadherin"/>
</dbReference>
<gene>
    <name evidence="16" type="ORF">DR999_PMT01766</name>
</gene>
<sequence length="919" mass="102094">MQQKTGPRESNSGYAAVSKTKKSPNCEAYLTRLPIQLLSTPTNAEARAPHHCHIYQLSHTHEVGYGWVEREQVDKGNDPTRVDKYGHKYETLQEVFPVLSAIYPTSSEEHIEVPENYGGSFPLYLKKINITLNGEADIQLAGNEEGLFGIDPESGILYVSRPLDREKQAFYTLQVTVKDEDKQLVFNPVTITIAVKDENDNMPVLTEDTFSGILSKGTKQGTSFMRVSAIDLDDPSTPNADLRYKILTQTPSQPLENMFQVDSRTGAISLSAEGSSLLDSSQASNYKLVVQVKDLGNQSLGYRALANVEIAVVENTWITPSPVLLQEHLNVTYPKKISKVNWNSREVHYYLKESFPQGLFSIDLEGNIYVTRALDRESQAEYEIQIFAENKDGMLYNEALELLLTVMDENDNGPVFSQEIYQVELEENTAKGSEIITVKAEDADDPKTNNAKIAYELLSQEPQESEGFLFHIGKDSGVITLQDSELKTNAAKYYHLLVLAADLAGTEGGLSSTCTVSIIVVDVNDSPPVFSQTKYGPFSFPEDTEVGTLITTITATDADEEMKFKFVNFSVESGNEDETFKILSNPQNGTASIWLEKEFDYETVQEYVLIVSVRNDEELVGKEQDASSTATVHVLVKDVNEAPVLTQKRYEVSIPESVALGTVLLTVKATDPDIHTPSLSYSLRNDSMNWLSIDEHSGEVRVMQALDREMMQDVYTVQVIAQDKGSPSMMVTADIAIRILDVNDNSPFLVGDYSKSHLCTPQREKQSIIISAFDPDGAENSVPLIFALANSPMLRRNWRINLINDTHAYLTMGISWLEPKVHLVTMILKDSGTPSKAQHIQLSVTICLCTMEGECMQEVGRMEGKPTVISAVSVIVGTLGTIGFFVLIIFVHLTLLGANKKKKRKACDNLYSPYHDTAK</sequence>
<dbReference type="FunFam" id="2.60.40.60:FF:000022">
    <property type="entry name" value="Cadherin 2"/>
    <property type="match status" value="1"/>
</dbReference>
<dbReference type="AlphaFoldDB" id="A0A4D9F2B3"/>
<dbReference type="EMBL" id="QXTE01000008">
    <property type="protein sequence ID" value="TFK14743.1"/>
    <property type="molecule type" value="Genomic_DNA"/>
</dbReference>
<feature type="domain" description="Cadherin" evidence="15">
    <location>
        <begin position="206"/>
        <end position="416"/>
    </location>
</feature>
<dbReference type="GO" id="GO:0034332">
    <property type="term" value="P:adherens junction organization"/>
    <property type="evidence" value="ECO:0007669"/>
    <property type="project" value="TreeGrafter"/>
</dbReference>
<dbReference type="PROSITE" id="PS00232">
    <property type="entry name" value="CADHERIN_1"/>
    <property type="match status" value="2"/>
</dbReference>
<dbReference type="OrthoDB" id="8804268at2759"/>
<dbReference type="GO" id="GO:0044331">
    <property type="term" value="P:cell-cell adhesion mediated by cadherin"/>
    <property type="evidence" value="ECO:0007669"/>
    <property type="project" value="TreeGrafter"/>
</dbReference>
<proteinExistence type="predicted"/>
<evidence type="ECO:0000256" key="5">
    <source>
        <dbReference type="ARBA" id="ARBA00022723"/>
    </source>
</evidence>
<dbReference type="CDD" id="cd11304">
    <property type="entry name" value="Cadherin_repeat"/>
    <property type="match status" value="6"/>
</dbReference>
<dbReference type="GO" id="GO:0045296">
    <property type="term" value="F:cadherin binding"/>
    <property type="evidence" value="ECO:0007669"/>
    <property type="project" value="TreeGrafter"/>
</dbReference>
<dbReference type="SMART" id="SM00112">
    <property type="entry name" value="CA"/>
    <property type="match status" value="6"/>
</dbReference>
<organism evidence="16 17">
    <name type="scientific">Platysternon megacephalum</name>
    <name type="common">big-headed turtle</name>
    <dbReference type="NCBI Taxonomy" id="55544"/>
    <lineage>
        <taxon>Eukaryota</taxon>
        <taxon>Metazoa</taxon>
        <taxon>Chordata</taxon>
        <taxon>Craniata</taxon>
        <taxon>Vertebrata</taxon>
        <taxon>Euteleostomi</taxon>
        <taxon>Archelosauria</taxon>
        <taxon>Testudinata</taxon>
        <taxon>Testudines</taxon>
        <taxon>Cryptodira</taxon>
        <taxon>Durocryptodira</taxon>
        <taxon>Testudinoidea</taxon>
        <taxon>Platysternidae</taxon>
        <taxon>Platysternon</taxon>
    </lineage>
</organism>
<dbReference type="SUPFAM" id="SSF49313">
    <property type="entry name" value="Cadherin-like"/>
    <property type="match status" value="7"/>
</dbReference>
<dbReference type="GO" id="GO:0008013">
    <property type="term" value="F:beta-catenin binding"/>
    <property type="evidence" value="ECO:0007669"/>
    <property type="project" value="TreeGrafter"/>
</dbReference>
<keyword evidence="4 14" id="KW-0812">Transmembrane</keyword>
<accession>A0A4D9F2B3</accession>
<evidence type="ECO:0000256" key="8">
    <source>
        <dbReference type="ARBA" id="ARBA00022889"/>
    </source>
</evidence>
<dbReference type="GO" id="GO:0016477">
    <property type="term" value="P:cell migration"/>
    <property type="evidence" value="ECO:0007669"/>
    <property type="project" value="TreeGrafter"/>
</dbReference>
<evidence type="ECO:0000256" key="13">
    <source>
        <dbReference type="PROSITE-ProRule" id="PRU00043"/>
    </source>
</evidence>
<evidence type="ECO:0000256" key="9">
    <source>
        <dbReference type="ARBA" id="ARBA00022949"/>
    </source>
</evidence>
<dbReference type="PROSITE" id="PS50268">
    <property type="entry name" value="CADHERIN_2"/>
    <property type="match status" value="5"/>
</dbReference>
<dbReference type="GO" id="GO:0007156">
    <property type="term" value="P:homophilic cell adhesion via plasma membrane adhesion molecules"/>
    <property type="evidence" value="ECO:0007669"/>
    <property type="project" value="InterPro"/>
</dbReference>
<dbReference type="FunFam" id="2.60.40.60:FF:000011">
    <property type="entry name" value="Cadherin 1"/>
    <property type="match status" value="2"/>
</dbReference>
<evidence type="ECO:0000313" key="17">
    <source>
        <dbReference type="Proteomes" id="UP000297703"/>
    </source>
</evidence>
<evidence type="ECO:0000256" key="2">
    <source>
        <dbReference type="ARBA" id="ARBA00004568"/>
    </source>
</evidence>
<dbReference type="GO" id="GO:0000902">
    <property type="term" value="P:cell morphogenesis"/>
    <property type="evidence" value="ECO:0007669"/>
    <property type="project" value="TreeGrafter"/>
</dbReference>
<evidence type="ECO:0000256" key="3">
    <source>
        <dbReference type="ARBA" id="ARBA00022475"/>
    </source>
</evidence>
<feature type="domain" description="Cadherin" evidence="15">
    <location>
        <begin position="417"/>
        <end position="530"/>
    </location>
</feature>
<dbReference type="InterPro" id="IPR002126">
    <property type="entry name" value="Cadherin-like_dom"/>
</dbReference>
<evidence type="ECO:0000256" key="12">
    <source>
        <dbReference type="ARBA" id="ARBA00023180"/>
    </source>
</evidence>
<keyword evidence="10 14" id="KW-1133">Transmembrane helix</keyword>
<protein>
    <submittedName>
        <fullName evidence="16">Methyltransferase-like protein 5</fullName>
    </submittedName>
</protein>
<dbReference type="PANTHER" id="PTHR24027:SF424">
    <property type="entry name" value="CADHERIN-16 ISOFORM X3"/>
    <property type="match status" value="1"/>
</dbReference>
<dbReference type="GO" id="GO:0016339">
    <property type="term" value="P:calcium-dependent cell-cell adhesion via plasma membrane cell adhesion molecules"/>
    <property type="evidence" value="ECO:0007669"/>
    <property type="project" value="TreeGrafter"/>
</dbReference>
<dbReference type="PRINTS" id="PR00205">
    <property type="entry name" value="CADHERIN"/>
</dbReference>
<dbReference type="GO" id="GO:0032259">
    <property type="term" value="P:methylation"/>
    <property type="evidence" value="ECO:0007669"/>
    <property type="project" value="UniProtKB-KW"/>
</dbReference>
<keyword evidence="6" id="KW-0677">Repeat</keyword>
<feature type="domain" description="Cadherin" evidence="15">
    <location>
        <begin position="646"/>
        <end position="749"/>
    </location>
</feature>
<dbReference type="Pfam" id="PF00028">
    <property type="entry name" value="Cadherin"/>
    <property type="match status" value="5"/>
</dbReference>
<feature type="domain" description="Cadherin" evidence="15">
    <location>
        <begin position="532"/>
        <end position="645"/>
    </location>
</feature>
<dbReference type="InterPro" id="IPR015919">
    <property type="entry name" value="Cadherin-like_sf"/>
</dbReference>
<evidence type="ECO:0000256" key="6">
    <source>
        <dbReference type="ARBA" id="ARBA00022737"/>
    </source>
</evidence>